<evidence type="ECO:0000256" key="1">
    <source>
        <dbReference type="SAM" id="MobiDB-lite"/>
    </source>
</evidence>
<keyword evidence="2" id="KW-1133">Transmembrane helix</keyword>
<protein>
    <submittedName>
        <fullName evidence="3">6214_t:CDS:1</fullName>
    </submittedName>
</protein>
<reference evidence="3" key="1">
    <citation type="submission" date="2021-06" db="EMBL/GenBank/DDBJ databases">
        <authorList>
            <person name="Kallberg Y."/>
            <person name="Tangrot J."/>
            <person name="Rosling A."/>
        </authorList>
    </citation>
    <scope>NUCLEOTIDE SEQUENCE</scope>
    <source>
        <strain evidence="3">BR232B</strain>
    </source>
</reference>
<dbReference type="Proteomes" id="UP000789739">
    <property type="component" value="Unassembled WGS sequence"/>
</dbReference>
<dbReference type="OrthoDB" id="2339353at2759"/>
<name>A0A9N9BDJ7_9GLOM</name>
<feature type="transmembrane region" description="Helical" evidence="2">
    <location>
        <begin position="35"/>
        <end position="56"/>
    </location>
</feature>
<feature type="region of interest" description="Disordered" evidence="1">
    <location>
        <begin position="1"/>
        <end position="21"/>
    </location>
</feature>
<dbReference type="AlphaFoldDB" id="A0A9N9BDJ7"/>
<comment type="caution">
    <text evidence="3">The sequence shown here is derived from an EMBL/GenBank/DDBJ whole genome shotgun (WGS) entry which is preliminary data.</text>
</comment>
<keyword evidence="2" id="KW-0472">Membrane</keyword>
<sequence>MSESDNKAAVPVDTPRNDQANVQRESNRIKIFRRIFYWAVPIAYVAYVVYLIYSLATDSYSLNSEHNFLNEIDVPDILICGTNDLIISRCDFVWKDSGGNSSKTQLNGCGEYILPGTLNLGGRLSSCRTFSTNQTLKYAHPYEPVSGLTRLGIYLQIPNVTAAEQGNIGIASLNVVLLPPGFNPLANPDQVVDEMDKDVKSEMQLQWDFIAGMVNYVALVKFKISEYKAILPDDASAIMGFGPKYHITPKIQNSVTYFPFNQNPYNVPAGSNVYFSVAAGSFVQEGQSEERTITVLDALAAAGGAFGIIGGAYVLFFGQDRIEAFGYAHKFADSDSIVGASFFRTDCHAEKHDSANSLDAQVLQLHSDVNTIKDVLRCYVLDTSYLEEGPQWFADTRAKISLVCQKLCSCCRRRNNQ</sequence>
<evidence type="ECO:0000256" key="2">
    <source>
        <dbReference type="SAM" id="Phobius"/>
    </source>
</evidence>
<evidence type="ECO:0000313" key="4">
    <source>
        <dbReference type="Proteomes" id="UP000789739"/>
    </source>
</evidence>
<keyword evidence="4" id="KW-1185">Reference proteome</keyword>
<evidence type="ECO:0000313" key="3">
    <source>
        <dbReference type="EMBL" id="CAG8560082.1"/>
    </source>
</evidence>
<keyword evidence="2" id="KW-0812">Transmembrane</keyword>
<proteinExistence type="predicted"/>
<dbReference type="EMBL" id="CAJVPI010000656">
    <property type="protein sequence ID" value="CAG8560082.1"/>
    <property type="molecule type" value="Genomic_DNA"/>
</dbReference>
<organism evidence="3 4">
    <name type="scientific">Paraglomus brasilianum</name>
    <dbReference type="NCBI Taxonomy" id="144538"/>
    <lineage>
        <taxon>Eukaryota</taxon>
        <taxon>Fungi</taxon>
        <taxon>Fungi incertae sedis</taxon>
        <taxon>Mucoromycota</taxon>
        <taxon>Glomeromycotina</taxon>
        <taxon>Glomeromycetes</taxon>
        <taxon>Paraglomerales</taxon>
        <taxon>Paraglomeraceae</taxon>
        <taxon>Paraglomus</taxon>
    </lineage>
</organism>
<accession>A0A9N9BDJ7</accession>
<gene>
    <name evidence="3" type="ORF">PBRASI_LOCUS5544</name>
</gene>